<dbReference type="InterPro" id="IPR001162">
    <property type="entry name" value="UvrC_RNase_H_dom"/>
</dbReference>
<evidence type="ECO:0000259" key="1">
    <source>
        <dbReference type="PROSITE" id="PS50164"/>
    </source>
</evidence>
<evidence type="ECO:0000313" key="3">
    <source>
        <dbReference type="EMBL" id="KKW47276.1"/>
    </source>
</evidence>
<dbReference type="EMBL" id="LCSD01000016">
    <property type="protein sequence ID" value="KKW47276.1"/>
    <property type="molecule type" value="Genomic_DNA"/>
</dbReference>
<feature type="domain" description="GIY-YIG" evidence="1">
    <location>
        <begin position="5"/>
        <end position="85"/>
    </location>
</feature>
<dbReference type="PROSITE" id="PS50165">
    <property type="entry name" value="UVRC"/>
    <property type="match status" value="1"/>
</dbReference>
<gene>
    <name evidence="3" type="ORF">UY98_C0016G0008</name>
</gene>
<dbReference type="PATRIC" id="fig|1618672.3.peg.317"/>
<evidence type="ECO:0000259" key="2">
    <source>
        <dbReference type="PROSITE" id="PS50165"/>
    </source>
</evidence>
<reference evidence="3 4" key="1">
    <citation type="journal article" date="2015" name="Nature">
        <title>rRNA introns, odd ribosomes, and small enigmatic genomes across a large radiation of phyla.</title>
        <authorList>
            <person name="Brown C.T."/>
            <person name="Hug L.A."/>
            <person name="Thomas B.C."/>
            <person name="Sharon I."/>
            <person name="Castelle C.J."/>
            <person name="Singh A."/>
            <person name="Wilkins M.J."/>
            <person name="Williams K.H."/>
            <person name="Banfield J.F."/>
        </authorList>
    </citation>
    <scope>NUCLEOTIDE SEQUENCE [LARGE SCALE GENOMIC DNA]</scope>
</reference>
<dbReference type="SMART" id="SM00465">
    <property type="entry name" value="GIYc"/>
    <property type="match status" value="1"/>
</dbReference>
<dbReference type="CDD" id="cd10434">
    <property type="entry name" value="GIY-YIG_UvrC_Cho"/>
    <property type="match status" value="1"/>
</dbReference>
<dbReference type="GO" id="GO:0006289">
    <property type="term" value="P:nucleotide-excision repair"/>
    <property type="evidence" value="ECO:0007669"/>
    <property type="project" value="InterPro"/>
</dbReference>
<dbReference type="Gene3D" id="3.30.420.340">
    <property type="entry name" value="UvrC, RNAse H endonuclease domain"/>
    <property type="match status" value="1"/>
</dbReference>
<evidence type="ECO:0000313" key="4">
    <source>
        <dbReference type="Proteomes" id="UP000034789"/>
    </source>
</evidence>
<dbReference type="InterPro" id="IPR038476">
    <property type="entry name" value="UvrC_RNase_H_dom_sf"/>
</dbReference>
<accession>A0A0G1YVJ1</accession>
<dbReference type="GO" id="GO:0009380">
    <property type="term" value="C:excinuclease repair complex"/>
    <property type="evidence" value="ECO:0007669"/>
    <property type="project" value="TreeGrafter"/>
</dbReference>
<dbReference type="PANTHER" id="PTHR30562:SF1">
    <property type="entry name" value="UVRABC SYSTEM PROTEIN C"/>
    <property type="match status" value="1"/>
</dbReference>
<dbReference type="InterPro" id="IPR050066">
    <property type="entry name" value="UvrABC_protein_C"/>
</dbReference>
<dbReference type="InterPro" id="IPR036876">
    <property type="entry name" value="UVR_dom_sf"/>
</dbReference>
<dbReference type="InterPro" id="IPR035901">
    <property type="entry name" value="GIY-YIG_endonuc_sf"/>
</dbReference>
<dbReference type="AlphaFoldDB" id="A0A0G1YVJ1"/>
<sequence length="416" mass="46672">MNLPDAPGVYLFKKGRRILYIGKAGSVRDRVRSYFAPDLAEGRGSRIVGMVADASSLSWQKTGSVLEALILEANLIKRHQPPYNVDQKDNKSWNYVVITKEVFPRVLVIRGRELYSGSLAAKRYKTKAMYGPFPHGGQLKEALNMVRRIFPFRDSRCAPCNELGTYQGDALLARRRLDMCKPCFNRQIGLCPGVCSGEVSKEEYAHTVRNIKDLFSAKFKGLKLRLAREMKVATKTEDFERAETLRRQVLALEHIRDVALIKGERIASGGGLRIEAFDVAHTSGSETVAVMTVVSNGEAMKNAYRKFTIRSAKNDDVASLTEALARRLAHPEWPLPRIFVVDGGRGQVNAALRVLRGAGVEIPVVGVVKNEFHKPERFIGDPRIIAANEKDILLANSEAHRFGITWHRFRRQRSMV</sequence>
<organism evidence="3 4">
    <name type="scientific">Candidatus Kaiserbacteria bacterium GW2011_GWA2_58_9</name>
    <dbReference type="NCBI Taxonomy" id="1618672"/>
    <lineage>
        <taxon>Bacteria</taxon>
        <taxon>Candidatus Kaiseribacteriota</taxon>
    </lineage>
</organism>
<dbReference type="Gene3D" id="3.40.1440.10">
    <property type="entry name" value="GIY-YIG endonuclease"/>
    <property type="match status" value="1"/>
</dbReference>
<comment type="caution">
    <text evidence="3">The sequence shown here is derived from an EMBL/GenBank/DDBJ whole genome shotgun (WGS) entry which is preliminary data.</text>
</comment>
<dbReference type="InterPro" id="IPR047296">
    <property type="entry name" value="GIY-YIG_UvrC_Cho"/>
</dbReference>
<proteinExistence type="predicted"/>
<dbReference type="PROSITE" id="PS50164">
    <property type="entry name" value="GIY_YIG"/>
    <property type="match status" value="1"/>
</dbReference>
<dbReference type="Pfam" id="PF08459">
    <property type="entry name" value="UvrC_RNaseH_dom"/>
    <property type="match status" value="1"/>
</dbReference>
<name>A0A0G1YVJ1_9BACT</name>
<dbReference type="SUPFAM" id="SSF82771">
    <property type="entry name" value="GIY-YIG endonuclease"/>
    <property type="match status" value="1"/>
</dbReference>
<dbReference type="SUPFAM" id="SSF46600">
    <property type="entry name" value="C-terminal UvrC-binding domain of UvrB"/>
    <property type="match status" value="1"/>
</dbReference>
<dbReference type="InterPro" id="IPR000305">
    <property type="entry name" value="GIY-YIG_endonuc"/>
</dbReference>
<dbReference type="PANTHER" id="PTHR30562">
    <property type="entry name" value="UVRC/OXIDOREDUCTASE"/>
    <property type="match status" value="1"/>
</dbReference>
<dbReference type="Proteomes" id="UP000034789">
    <property type="component" value="Unassembled WGS sequence"/>
</dbReference>
<feature type="domain" description="UvrC family homology region profile" evidence="2">
    <location>
        <begin position="225"/>
        <end position="355"/>
    </location>
</feature>
<dbReference type="GO" id="GO:0009381">
    <property type="term" value="F:excinuclease ABC activity"/>
    <property type="evidence" value="ECO:0007669"/>
    <property type="project" value="InterPro"/>
</dbReference>
<protein>
    <submittedName>
        <fullName evidence="3">Excinuclease ABC, C subunit</fullName>
    </submittedName>
</protein>